<dbReference type="NCBIfam" id="TIGR03569">
    <property type="entry name" value="NeuB_NnaB"/>
    <property type="match status" value="1"/>
</dbReference>
<accession>A0ABD5PAG0</accession>
<keyword evidence="3" id="KW-0808">Transferase</keyword>
<dbReference type="EC" id="2.5.1.56" evidence="3"/>
<reference evidence="3 4" key="1">
    <citation type="journal article" date="2019" name="Int. J. Syst. Evol. Microbiol.">
        <title>The Global Catalogue of Microorganisms (GCM) 10K type strain sequencing project: providing services to taxonomists for standard genome sequencing and annotation.</title>
        <authorList>
            <consortium name="The Broad Institute Genomics Platform"/>
            <consortium name="The Broad Institute Genome Sequencing Center for Infectious Disease"/>
            <person name="Wu L."/>
            <person name="Ma J."/>
        </authorList>
    </citation>
    <scope>NUCLEOTIDE SEQUENCE [LARGE SCALE GENOMIC DNA]</scope>
    <source>
        <strain evidence="3 4">CGMCC 1.12553</strain>
    </source>
</reference>
<dbReference type="SUPFAM" id="SSF51569">
    <property type="entry name" value="Aldolase"/>
    <property type="match status" value="1"/>
</dbReference>
<dbReference type="PANTHER" id="PTHR42966:SF1">
    <property type="entry name" value="SIALIC ACID SYNTHASE"/>
    <property type="match status" value="1"/>
</dbReference>
<dbReference type="PANTHER" id="PTHR42966">
    <property type="entry name" value="N-ACETYLNEURAMINATE SYNTHASE"/>
    <property type="match status" value="1"/>
</dbReference>
<dbReference type="Proteomes" id="UP001595921">
    <property type="component" value="Unassembled WGS sequence"/>
</dbReference>
<feature type="compositionally biased region" description="Gly residues" evidence="1">
    <location>
        <begin position="349"/>
        <end position="360"/>
    </location>
</feature>
<comment type="caution">
    <text evidence="3">The sequence shown here is derived from an EMBL/GenBank/DDBJ whole genome shotgun (WGS) entry which is preliminary data.</text>
</comment>
<dbReference type="InterPro" id="IPR013132">
    <property type="entry name" value="PseI/NeuA/B-like_N"/>
</dbReference>
<dbReference type="Gene3D" id="3.20.20.70">
    <property type="entry name" value="Aldolase class I"/>
    <property type="match status" value="1"/>
</dbReference>
<dbReference type="Pfam" id="PF08666">
    <property type="entry name" value="SAF"/>
    <property type="match status" value="1"/>
</dbReference>
<protein>
    <submittedName>
        <fullName evidence="3">N-acetylneuraminate synthase</fullName>
        <ecNumber evidence="3">2.5.1.56</ecNumber>
    </submittedName>
</protein>
<dbReference type="Gene3D" id="3.90.1210.10">
    <property type="entry name" value="Antifreeze-like/N-acetylneuraminic acid synthase C-terminal domain"/>
    <property type="match status" value="1"/>
</dbReference>
<dbReference type="Pfam" id="PF03102">
    <property type="entry name" value="NeuB"/>
    <property type="match status" value="1"/>
</dbReference>
<dbReference type="SMART" id="SM00858">
    <property type="entry name" value="SAF"/>
    <property type="match status" value="1"/>
</dbReference>
<dbReference type="InterPro" id="IPR051690">
    <property type="entry name" value="PseI-like"/>
</dbReference>
<organism evidence="3 4">
    <name type="scientific">Halobium salinum</name>
    <dbReference type="NCBI Taxonomy" id="1364940"/>
    <lineage>
        <taxon>Archaea</taxon>
        <taxon>Methanobacteriati</taxon>
        <taxon>Methanobacteriota</taxon>
        <taxon>Stenosarchaea group</taxon>
        <taxon>Halobacteria</taxon>
        <taxon>Halobacteriales</taxon>
        <taxon>Haloferacaceae</taxon>
        <taxon>Halobium</taxon>
    </lineage>
</organism>
<proteinExistence type="predicted"/>
<dbReference type="InterPro" id="IPR036732">
    <property type="entry name" value="AFP_Neu5c_C_sf"/>
</dbReference>
<gene>
    <name evidence="3" type="primary">neuB</name>
    <name evidence="3" type="ORF">ACFO0N_06990</name>
</gene>
<keyword evidence="4" id="KW-1185">Reference proteome</keyword>
<sequence>MNSARSLVDPDAALFIAEAGVNHNGDVELAERLIDAASEAGADAVKFQTFTADRLATEAAPKAEYQNEAVGEKSQHEMLRELELPSEAHIRLQEYCRERNITFLSTPFDVASATLLDELDVPLIKLGSGELNHAPLLEHVAELGRPIILSTGMGTMDEVRAARERIRAVDPDLHLTFLHCTSEYPTDLADANVRAMGRMATELPEPVGYSDHTTEVTTPAFAVAAGASIVEKHFTLDRTLPGPDHRASLEPDELSESVSLVRQASTALGSPEKVPTPAEIENRKVIRKSLHAARAIGVGETLSAADVSVTRPADGLAPTAYESVLGRTVTSDLAPGDPLTAESLSAETDGGGGNGAGDDR</sequence>
<dbReference type="InterPro" id="IPR013785">
    <property type="entry name" value="Aldolase_TIM"/>
</dbReference>
<dbReference type="InterPro" id="IPR013974">
    <property type="entry name" value="SAF"/>
</dbReference>
<dbReference type="CDD" id="cd11615">
    <property type="entry name" value="SAF_NeuB_like"/>
    <property type="match status" value="1"/>
</dbReference>
<name>A0ABD5PAG0_9EURY</name>
<feature type="domain" description="AFP-like" evidence="2">
    <location>
        <begin position="289"/>
        <end position="347"/>
    </location>
</feature>
<dbReference type="InterPro" id="IPR006190">
    <property type="entry name" value="SAF_AFP_Neu5Ac"/>
</dbReference>
<dbReference type="InterPro" id="IPR020007">
    <property type="entry name" value="NeuB/NeuA"/>
</dbReference>
<feature type="region of interest" description="Disordered" evidence="1">
    <location>
        <begin position="331"/>
        <end position="360"/>
    </location>
</feature>
<dbReference type="AlphaFoldDB" id="A0ABD5PAG0"/>
<evidence type="ECO:0000313" key="3">
    <source>
        <dbReference type="EMBL" id="MFC4357693.1"/>
    </source>
</evidence>
<evidence type="ECO:0000259" key="2">
    <source>
        <dbReference type="PROSITE" id="PS50844"/>
    </source>
</evidence>
<dbReference type="GO" id="GO:0050462">
    <property type="term" value="F:N-acetylneuraminate synthase activity"/>
    <property type="evidence" value="ECO:0007669"/>
    <property type="project" value="UniProtKB-EC"/>
</dbReference>
<dbReference type="InterPro" id="IPR057736">
    <property type="entry name" value="SAF_PseI/NeuA/NeuB"/>
</dbReference>
<dbReference type="SUPFAM" id="SSF51269">
    <property type="entry name" value="AFP III-like domain"/>
    <property type="match status" value="1"/>
</dbReference>
<dbReference type="EMBL" id="JBHSDS010000003">
    <property type="protein sequence ID" value="MFC4357693.1"/>
    <property type="molecule type" value="Genomic_DNA"/>
</dbReference>
<dbReference type="PROSITE" id="PS50844">
    <property type="entry name" value="AFP_LIKE"/>
    <property type="match status" value="1"/>
</dbReference>
<evidence type="ECO:0000313" key="4">
    <source>
        <dbReference type="Proteomes" id="UP001595921"/>
    </source>
</evidence>
<dbReference type="RefSeq" id="WP_267622000.1">
    <property type="nucleotide sequence ID" value="NZ_JAODIW010000006.1"/>
</dbReference>
<evidence type="ECO:0000256" key="1">
    <source>
        <dbReference type="SAM" id="MobiDB-lite"/>
    </source>
</evidence>